<organism evidence="2 3">
    <name type="scientific">Rhizobium paknamense</name>
    <dbReference type="NCBI Taxonomy" id="1206817"/>
    <lineage>
        <taxon>Bacteria</taxon>
        <taxon>Pseudomonadati</taxon>
        <taxon>Pseudomonadota</taxon>
        <taxon>Alphaproteobacteria</taxon>
        <taxon>Hyphomicrobiales</taxon>
        <taxon>Rhizobiaceae</taxon>
        <taxon>Rhizobium/Agrobacterium group</taxon>
        <taxon>Rhizobium</taxon>
    </lineage>
</organism>
<reference evidence="2 3" key="1">
    <citation type="submission" date="2023-07" db="EMBL/GenBank/DDBJ databases">
        <title>Genomic Encyclopedia of Type Strains, Phase IV (KMG-IV): sequencing the most valuable type-strain genomes for metagenomic binning, comparative biology and taxonomic classification.</title>
        <authorList>
            <person name="Goeker M."/>
        </authorList>
    </citation>
    <scope>NUCLEOTIDE SEQUENCE [LARGE SCALE GENOMIC DNA]</scope>
    <source>
        <strain evidence="2 3">DSM 100301</strain>
    </source>
</reference>
<evidence type="ECO:0000259" key="1">
    <source>
        <dbReference type="SMART" id="SM00881"/>
    </source>
</evidence>
<dbReference type="Proteomes" id="UP001235269">
    <property type="component" value="Unassembled WGS sequence"/>
</dbReference>
<dbReference type="PANTHER" id="PTHR33303">
    <property type="entry name" value="CYTOPLASMIC PROTEIN-RELATED"/>
    <property type="match status" value="1"/>
</dbReference>
<comment type="caution">
    <text evidence="2">The sequence shown here is derived from an EMBL/GenBank/DDBJ whole genome shotgun (WGS) entry which is preliminary data.</text>
</comment>
<evidence type="ECO:0000313" key="2">
    <source>
        <dbReference type="EMBL" id="MDQ0454041.1"/>
    </source>
</evidence>
<dbReference type="RefSeq" id="WP_307156254.1">
    <property type="nucleotide sequence ID" value="NZ_JAUSWH010000001.1"/>
</dbReference>
<proteinExistence type="predicted"/>
<accession>A0ABU0I9U2</accession>
<dbReference type="PANTHER" id="PTHR33303:SF2">
    <property type="entry name" value="COA-BINDING DOMAIN-CONTAINING PROTEIN"/>
    <property type="match status" value="1"/>
</dbReference>
<dbReference type="InterPro" id="IPR003781">
    <property type="entry name" value="CoA-bd"/>
</dbReference>
<dbReference type="SUPFAM" id="SSF51735">
    <property type="entry name" value="NAD(P)-binding Rossmann-fold domains"/>
    <property type="match status" value="1"/>
</dbReference>
<dbReference type="Pfam" id="PF13380">
    <property type="entry name" value="CoA_binding_2"/>
    <property type="match status" value="1"/>
</dbReference>
<dbReference type="Gene3D" id="3.40.50.720">
    <property type="entry name" value="NAD(P)-binding Rossmann-like Domain"/>
    <property type="match status" value="1"/>
</dbReference>
<dbReference type="InterPro" id="IPR036291">
    <property type="entry name" value="NAD(P)-bd_dom_sf"/>
</dbReference>
<dbReference type="EMBL" id="JAUSWH010000001">
    <property type="protein sequence ID" value="MDQ0454041.1"/>
    <property type="molecule type" value="Genomic_DNA"/>
</dbReference>
<protein>
    <submittedName>
        <fullName evidence="2">CoA-binding protein</fullName>
    </submittedName>
</protein>
<keyword evidence="3" id="KW-1185">Reference proteome</keyword>
<evidence type="ECO:0000313" key="3">
    <source>
        <dbReference type="Proteomes" id="UP001235269"/>
    </source>
</evidence>
<dbReference type="SMART" id="SM00881">
    <property type="entry name" value="CoA_binding"/>
    <property type="match status" value="1"/>
</dbReference>
<name>A0ABU0I9U2_9HYPH</name>
<feature type="domain" description="CoA-binding" evidence="1">
    <location>
        <begin position="15"/>
        <end position="111"/>
    </location>
</feature>
<gene>
    <name evidence="2" type="ORF">QO005_000356</name>
</gene>
<sequence>MNHQAYDDAYLREILTSVKVIAMAGASPNPDRPSFGVMRFLLQKGYRVIPVNPGQAGKEILGQKVVARLADITEPVDMIDVFRASEHVAGVVEEALEMREMPAVIWTQLGVSDPAAAARAEAEGLKVVMNRCPAIEYPRLIGGAPHS</sequence>